<dbReference type="InterPro" id="IPR011862">
    <property type="entry name" value="Phos-bd"/>
</dbReference>
<feature type="transmembrane region" description="Helical" evidence="3">
    <location>
        <begin position="7"/>
        <end position="22"/>
    </location>
</feature>
<keyword evidence="6" id="KW-1185">Reference proteome</keyword>
<dbReference type="PANTHER" id="PTHR30570">
    <property type="entry name" value="PERIPLASMIC PHOSPHATE BINDING COMPONENT OF PHOSPHATE ABC TRANSPORTER"/>
    <property type="match status" value="1"/>
</dbReference>
<organism evidence="5 6">
    <name type="scientific">Methanobacterium alkalithermotolerans</name>
    <dbReference type="NCBI Taxonomy" id="2731220"/>
    <lineage>
        <taxon>Archaea</taxon>
        <taxon>Methanobacteriati</taxon>
        <taxon>Methanobacteriota</taxon>
        <taxon>Methanomada group</taxon>
        <taxon>Methanobacteria</taxon>
        <taxon>Methanobacteriales</taxon>
        <taxon>Methanobacteriaceae</taxon>
        <taxon>Methanobacterium</taxon>
    </lineage>
</organism>
<evidence type="ECO:0000256" key="2">
    <source>
        <dbReference type="ARBA" id="ARBA00022729"/>
    </source>
</evidence>
<name>A0A8T8K821_9EURY</name>
<dbReference type="Gene3D" id="3.40.190.10">
    <property type="entry name" value="Periplasmic binding protein-like II"/>
    <property type="match status" value="2"/>
</dbReference>
<evidence type="ECO:0000313" key="5">
    <source>
        <dbReference type="EMBL" id="QUH23705.1"/>
    </source>
</evidence>
<dbReference type="GeneID" id="64820698"/>
<proteinExistence type="predicted"/>
<dbReference type="EMBL" id="CP058560">
    <property type="protein sequence ID" value="QUH23705.1"/>
    <property type="molecule type" value="Genomic_DNA"/>
</dbReference>
<keyword evidence="3" id="KW-0472">Membrane</keyword>
<dbReference type="CDD" id="cd13653">
    <property type="entry name" value="PBP2_phosphate_like_1"/>
    <property type="match status" value="1"/>
</dbReference>
<keyword evidence="1" id="KW-0813">Transport</keyword>
<dbReference type="PANTHER" id="PTHR30570:SF1">
    <property type="entry name" value="PHOSPHATE-BINDING PROTEIN PSTS"/>
    <property type="match status" value="1"/>
</dbReference>
<dbReference type="GO" id="GO:0042301">
    <property type="term" value="F:phosphate ion binding"/>
    <property type="evidence" value="ECO:0007669"/>
    <property type="project" value="InterPro"/>
</dbReference>
<dbReference type="InterPro" id="IPR024370">
    <property type="entry name" value="PBP_domain"/>
</dbReference>
<keyword evidence="2" id="KW-0732">Signal</keyword>
<gene>
    <name evidence="5" type="ORF">HYG87_07995</name>
</gene>
<evidence type="ECO:0000256" key="3">
    <source>
        <dbReference type="SAM" id="Phobius"/>
    </source>
</evidence>
<sequence length="275" mass="30018">MDSKYKIGIIITIIILGTYFMVNPGSGHESIQIAGSTSVQPVAEKLAQEYMKSHPDVKINVQGGGSGLGIRSTQQEIIEIGTSSKKLNDHESKDLTEYIIGKEGIVVAVNNKNTVDDLTIDQIRDIFSGKISNWKEVGGSNQEIHVIVREEGSGTRTAFEDIVMDEEDISPEAIVQSSTEMVKQAVKQDPQAIGFVSLAHLGDDVKALMVGGIAPTEHSISKGTYPIQRPFIFLVKGEPEGSLKEFIRWIYSSEGQEVIRSEKIVPFIANVSDDS</sequence>
<accession>A0A8T8K821</accession>
<dbReference type="Proteomes" id="UP000681041">
    <property type="component" value="Chromosome"/>
</dbReference>
<evidence type="ECO:0000313" key="6">
    <source>
        <dbReference type="Proteomes" id="UP000681041"/>
    </source>
</evidence>
<dbReference type="InterPro" id="IPR050811">
    <property type="entry name" value="Phosphate_ABC_transporter"/>
</dbReference>
<dbReference type="Pfam" id="PF12849">
    <property type="entry name" value="PBP_like_2"/>
    <property type="match status" value="1"/>
</dbReference>
<keyword evidence="3" id="KW-1133">Transmembrane helix</keyword>
<feature type="domain" description="PBP" evidence="4">
    <location>
        <begin position="26"/>
        <end position="254"/>
    </location>
</feature>
<dbReference type="OrthoDB" id="53390at2157"/>
<protein>
    <submittedName>
        <fullName evidence="5">Phosphate ABC transporter substrate-binding protein</fullName>
    </submittedName>
</protein>
<dbReference type="KEGG" id="meme:HYG87_07995"/>
<dbReference type="SUPFAM" id="SSF53850">
    <property type="entry name" value="Periplasmic binding protein-like II"/>
    <property type="match status" value="1"/>
</dbReference>
<evidence type="ECO:0000256" key="1">
    <source>
        <dbReference type="ARBA" id="ARBA00022448"/>
    </source>
</evidence>
<evidence type="ECO:0000259" key="4">
    <source>
        <dbReference type="Pfam" id="PF12849"/>
    </source>
</evidence>
<dbReference type="NCBIfam" id="TIGR02136">
    <property type="entry name" value="ptsS_2"/>
    <property type="match status" value="1"/>
</dbReference>
<dbReference type="RefSeq" id="WP_211532661.1">
    <property type="nucleotide sequence ID" value="NZ_CP058560.1"/>
</dbReference>
<keyword evidence="3" id="KW-0812">Transmembrane</keyword>
<dbReference type="AlphaFoldDB" id="A0A8T8K821"/>
<reference evidence="5" key="1">
    <citation type="submission" date="2020-07" db="EMBL/GenBank/DDBJ databases">
        <title>Methanobacterium. sp. MethCan genome.</title>
        <authorList>
            <person name="Postec A."/>
            <person name="Quemeneur M."/>
        </authorList>
    </citation>
    <scope>NUCLEOTIDE SEQUENCE</scope>
    <source>
        <strain evidence="5">MethCAN</strain>
    </source>
</reference>